<dbReference type="RefSeq" id="WP_142524648.1">
    <property type="nucleotide sequence ID" value="NZ_CABFUZ020000087.1"/>
</dbReference>
<dbReference type="OrthoDB" id="194089at2"/>
<dbReference type="Proteomes" id="UP000381693">
    <property type="component" value="Unassembled WGS sequence"/>
</dbReference>
<sequence>MLEKSGFVALFEEPLDREKVERLVAHWIARFERVEQALPGGAGGGAATMEIRAVSDIFWEEHPQFRIAEGETFAWVYLSMRRKSVETTGFSTSGIPLSLEVLLELPRVCEIIDEKDEARLNELEREGIL</sequence>
<protein>
    <submittedName>
        <fullName evidence="1">Uncharacterized protein</fullName>
    </submittedName>
</protein>
<gene>
    <name evidence="1" type="ORF">MAMC_00552</name>
</gene>
<organism evidence="1 2">
    <name type="scientific">Methylacidimicrobium cyclopophantes</name>
    <dbReference type="NCBI Taxonomy" id="1041766"/>
    <lineage>
        <taxon>Bacteria</taxon>
        <taxon>Pseudomonadati</taxon>
        <taxon>Verrucomicrobiota</taxon>
        <taxon>Methylacidimicrobium</taxon>
    </lineage>
</organism>
<keyword evidence="2" id="KW-1185">Reference proteome</keyword>
<name>A0A5E6M799_9BACT</name>
<reference evidence="1" key="1">
    <citation type="submission" date="2019-09" db="EMBL/GenBank/DDBJ databases">
        <authorList>
            <person name="Cremers G."/>
        </authorList>
    </citation>
    <scope>NUCLEOTIDE SEQUENCE [LARGE SCALE GENOMIC DNA]</scope>
    <source>
        <strain evidence="1">3B</strain>
    </source>
</reference>
<evidence type="ECO:0000313" key="1">
    <source>
        <dbReference type="EMBL" id="VVM05410.1"/>
    </source>
</evidence>
<dbReference type="AlphaFoldDB" id="A0A5E6M799"/>
<comment type="caution">
    <text evidence="1">The sequence shown here is derived from an EMBL/GenBank/DDBJ whole genome shotgun (WGS) entry which is preliminary data.</text>
</comment>
<proteinExistence type="predicted"/>
<accession>A0A5E6M799</accession>
<dbReference type="EMBL" id="CABFUZ020000087">
    <property type="protein sequence ID" value="VVM05410.1"/>
    <property type="molecule type" value="Genomic_DNA"/>
</dbReference>
<evidence type="ECO:0000313" key="2">
    <source>
        <dbReference type="Proteomes" id="UP000381693"/>
    </source>
</evidence>